<dbReference type="AlphaFoldDB" id="A0A0G4HQJ3"/>
<sequence>MPSGTPSSKVRKRWGQISGEDTSLIAAMMRKSEDSSWKAAARCQQKNIRRPKQTRDRFSSWSLLKFILSLLLPILLPFGALETLVHFARALTQIPPADIGGSNTWTDDPSVTYNGLNTQYTDYTGSVCPGRFRSMANAAAASWGPSAAFDRTGISYQTSTAQAGSGQSSGSESNVELILQIPCIIALSSYKVTARAESSNTPSKTPSKLVVYGSTDGSVWTEIGSFEGETSWTVSEVKTFSANSTSGFNYFKFDTRKIAGSDDSQVTFADIELLGTIREGLKGLEYFDFGGPGLSADTCRAKVPRWLSAKLYIRARQREVFAQRCLLALSLFLLLVLVLLFVTIGYSSERFSPDTRVLFTLRHKQFVLREYLVCNLLICCFSVGMPVSWGFLQAFIVWMSCRVSAFDRLVNAFPSIVSFPELARARHVSPGTDVVKNLDGAPTADWVVPRPASVRTG</sequence>
<dbReference type="EMBL" id="CDMZ01003477">
    <property type="protein sequence ID" value="CEM46521.1"/>
    <property type="molecule type" value="Genomic_DNA"/>
</dbReference>
<keyword evidence="1" id="KW-1133">Transmembrane helix</keyword>
<accession>A0A0G4HQJ3</accession>
<evidence type="ECO:0000256" key="1">
    <source>
        <dbReference type="SAM" id="Phobius"/>
    </source>
</evidence>
<keyword evidence="1" id="KW-0812">Transmembrane</keyword>
<evidence type="ECO:0008006" key="3">
    <source>
        <dbReference type="Google" id="ProtNLM"/>
    </source>
</evidence>
<feature type="transmembrane region" description="Helical" evidence="1">
    <location>
        <begin position="326"/>
        <end position="346"/>
    </location>
</feature>
<name>A0A0G4HQJ3_9ALVE</name>
<feature type="transmembrane region" description="Helical" evidence="1">
    <location>
        <begin position="58"/>
        <end position="81"/>
    </location>
</feature>
<dbReference type="Gene3D" id="2.60.120.260">
    <property type="entry name" value="Galactose-binding domain-like"/>
    <property type="match status" value="1"/>
</dbReference>
<gene>
    <name evidence="2" type="ORF">Cvel_7939</name>
</gene>
<protein>
    <recommendedName>
        <fullName evidence="3">F5/8 type C domain-containing protein</fullName>
    </recommendedName>
</protein>
<feature type="transmembrane region" description="Helical" evidence="1">
    <location>
        <begin position="372"/>
        <end position="399"/>
    </location>
</feature>
<keyword evidence="1" id="KW-0472">Membrane</keyword>
<dbReference type="VEuPathDB" id="CryptoDB:Cvel_7939"/>
<evidence type="ECO:0000313" key="2">
    <source>
        <dbReference type="EMBL" id="CEM46521.1"/>
    </source>
</evidence>
<reference evidence="2" key="1">
    <citation type="submission" date="2014-11" db="EMBL/GenBank/DDBJ databases">
        <authorList>
            <person name="Otto D Thomas"/>
            <person name="Naeem Raeece"/>
        </authorList>
    </citation>
    <scope>NUCLEOTIDE SEQUENCE</scope>
</reference>
<proteinExistence type="predicted"/>
<organism evidence="2">
    <name type="scientific">Chromera velia CCMP2878</name>
    <dbReference type="NCBI Taxonomy" id="1169474"/>
    <lineage>
        <taxon>Eukaryota</taxon>
        <taxon>Sar</taxon>
        <taxon>Alveolata</taxon>
        <taxon>Colpodellida</taxon>
        <taxon>Chromeraceae</taxon>
        <taxon>Chromera</taxon>
    </lineage>
</organism>